<sequence>MTDTEDLKQAVFRATGGSGRAWDFTVERSLDTLPDVPGIFVLLAVPPARIGPPRALFFGRAETGLADTIPRHEKFEPAIRMGLNAFGVIAMDTRLDEAQADLLAGTPTPLNAQRDALREITALTDLHRTARNVAAE</sequence>
<keyword evidence="2" id="KW-1185">Reference proteome</keyword>
<name>A0A844WBI1_9RHOB</name>
<accession>A0A844WBI1</accession>
<evidence type="ECO:0000313" key="2">
    <source>
        <dbReference type="Proteomes" id="UP000443843"/>
    </source>
</evidence>
<comment type="caution">
    <text evidence="1">The sequence shown here is derived from an EMBL/GenBank/DDBJ whole genome shotgun (WGS) entry which is preliminary data.</text>
</comment>
<dbReference type="EMBL" id="WNXQ01000005">
    <property type="protein sequence ID" value="MWB78523.1"/>
    <property type="molecule type" value="Genomic_DNA"/>
</dbReference>
<dbReference type="Proteomes" id="UP000443843">
    <property type="component" value="Unassembled WGS sequence"/>
</dbReference>
<organism evidence="1 2">
    <name type="scientific">Pseudooceanicola pacificus</name>
    <dbReference type="NCBI Taxonomy" id="2676438"/>
    <lineage>
        <taxon>Bacteria</taxon>
        <taxon>Pseudomonadati</taxon>
        <taxon>Pseudomonadota</taxon>
        <taxon>Alphaproteobacteria</taxon>
        <taxon>Rhodobacterales</taxon>
        <taxon>Paracoccaceae</taxon>
        <taxon>Pseudooceanicola</taxon>
    </lineage>
</organism>
<proteinExistence type="predicted"/>
<dbReference type="AlphaFoldDB" id="A0A844WBI1"/>
<gene>
    <name evidence="1" type="ORF">GLS40_10840</name>
</gene>
<evidence type="ECO:0000313" key="1">
    <source>
        <dbReference type="EMBL" id="MWB78523.1"/>
    </source>
</evidence>
<protein>
    <submittedName>
        <fullName evidence="1">Uncharacterized protein</fullName>
    </submittedName>
</protein>
<dbReference type="RefSeq" id="WP_160382740.1">
    <property type="nucleotide sequence ID" value="NZ_WNXQ01000005.1"/>
</dbReference>
<reference evidence="1 2" key="1">
    <citation type="submission" date="2019-11" db="EMBL/GenBank/DDBJ databases">
        <title>Pseudooceanicola pacifica sp. nov., isolated from deep-sea sediment of the Pacific Ocean.</title>
        <authorList>
            <person name="Lyu L."/>
        </authorList>
    </citation>
    <scope>NUCLEOTIDE SEQUENCE [LARGE SCALE GENOMIC DNA]</scope>
    <source>
        <strain evidence="1 2">216_PA32_1</strain>
    </source>
</reference>